<dbReference type="GO" id="GO:0003886">
    <property type="term" value="F:DNA (cytosine-5-)-methyltransferase activity"/>
    <property type="evidence" value="ECO:0007669"/>
    <property type="project" value="UniProtKB-EC"/>
</dbReference>
<keyword evidence="4 7" id="KW-0949">S-adenosyl-L-methionine</keyword>
<protein>
    <recommendedName>
        <fullName evidence="1">DNA (cytosine-5-)-methyltransferase</fullName>
        <ecNumber evidence="1">2.1.1.37</ecNumber>
    </recommendedName>
</protein>
<dbReference type="InterPro" id="IPR050390">
    <property type="entry name" value="C5-Methyltransferase"/>
</dbReference>
<evidence type="ECO:0000256" key="4">
    <source>
        <dbReference type="ARBA" id="ARBA00022691"/>
    </source>
</evidence>
<evidence type="ECO:0000256" key="3">
    <source>
        <dbReference type="ARBA" id="ARBA00022679"/>
    </source>
</evidence>
<dbReference type="PANTHER" id="PTHR10629">
    <property type="entry name" value="CYTOSINE-SPECIFIC METHYLTRANSFERASE"/>
    <property type="match status" value="1"/>
</dbReference>
<dbReference type="AlphaFoldDB" id="A0A0F6W6R3"/>
<dbReference type="Gene3D" id="3.90.120.10">
    <property type="entry name" value="DNA Methylase, subunit A, domain 2"/>
    <property type="match status" value="1"/>
</dbReference>
<keyword evidence="2 7" id="KW-0489">Methyltransferase</keyword>
<organism evidence="8 9">
    <name type="scientific">Sandaracinus amylolyticus</name>
    <dbReference type="NCBI Taxonomy" id="927083"/>
    <lineage>
        <taxon>Bacteria</taxon>
        <taxon>Pseudomonadati</taxon>
        <taxon>Myxococcota</taxon>
        <taxon>Polyangia</taxon>
        <taxon>Polyangiales</taxon>
        <taxon>Sandaracinaceae</taxon>
        <taxon>Sandaracinus</taxon>
    </lineage>
</organism>
<dbReference type="InterPro" id="IPR001525">
    <property type="entry name" value="C5_MeTfrase"/>
</dbReference>
<keyword evidence="9" id="KW-1185">Reference proteome</keyword>
<evidence type="ECO:0000313" key="9">
    <source>
        <dbReference type="Proteomes" id="UP000034883"/>
    </source>
</evidence>
<dbReference type="InterPro" id="IPR029063">
    <property type="entry name" value="SAM-dependent_MTases_sf"/>
</dbReference>
<dbReference type="KEGG" id="samy:DB32_005997"/>
<evidence type="ECO:0000256" key="2">
    <source>
        <dbReference type="ARBA" id="ARBA00022603"/>
    </source>
</evidence>
<dbReference type="EC" id="2.1.1.37" evidence="1"/>
<evidence type="ECO:0000256" key="6">
    <source>
        <dbReference type="ARBA" id="ARBA00047422"/>
    </source>
</evidence>
<sequence>MPRGERARRAATLAERRRGHQVDLFDGLAGELVVDNFAGGGGASTGIEAALGRPVDIAINHWPEAIAVHTANHPATQHFVEDVFHVDPREICAGRPVGLAWFSPDCTHHSKAKGGKPRSKKIRGLAWVAVRWAREVRPRVIVIENVEEFLAWGPLDRDGHPIKGRAGETFRAWRRKLESYGYVVDHRLLVAADFGAPTTRRRLFVVARRDGAPISWPVPTHGPGRARPWRIAAEVIDWSLPTPSIFTRSRPLAPATLRRIAEGVRRYVFEAARPFVVKFYGTCTATDIGAPLHTVTAGGGKFALAVPTLIQTGYGEREGQTPRVPGLDKPLGTVVAGGAKHALVAAFLTKHYGGVVGHGLERPIGTVTTQDHHALTTAALAPVADCRADVGAFLRAHGIEPRPIRIGRERYLIGDIGSRMLAPRELARAQGFPEDYVIERGAGGSPLTKTDQIALVGNSVCPPLAEAIVRANVRHPAEAAA</sequence>
<dbReference type="GO" id="GO:0003677">
    <property type="term" value="F:DNA binding"/>
    <property type="evidence" value="ECO:0007669"/>
    <property type="project" value="TreeGrafter"/>
</dbReference>
<evidence type="ECO:0000313" key="8">
    <source>
        <dbReference type="EMBL" id="AKF08848.1"/>
    </source>
</evidence>
<dbReference type="PANTHER" id="PTHR10629:SF52">
    <property type="entry name" value="DNA (CYTOSINE-5)-METHYLTRANSFERASE 1"/>
    <property type="match status" value="1"/>
</dbReference>
<dbReference type="Pfam" id="PF00145">
    <property type="entry name" value="DNA_methylase"/>
    <property type="match status" value="2"/>
</dbReference>
<dbReference type="PRINTS" id="PR00105">
    <property type="entry name" value="C5METTRFRASE"/>
</dbReference>
<evidence type="ECO:0000256" key="7">
    <source>
        <dbReference type="PROSITE-ProRule" id="PRU01016"/>
    </source>
</evidence>
<gene>
    <name evidence="8" type="ORF">DB32_005997</name>
</gene>
<dbReference type="GO" id="GO:0032259">
    <property type="term" value="P:methylation"/>
    <property type="evidence" value="ECO:0007669"/>
    <property type="project" value="UniProtKB-KW"/>
</dbReference>
<evidence type="ECO:0000256" key="1">
    <source>
        <dbReference type="ARBA" id="ARBA00011975"/>
    </source>
</evidence>
<comment type="similarity">
    <text evidence="7">Belongs to the class I-like SAM-binding methyltransferase superfamily. C5-methyltransferase family.</text>
</comment>
<dbReference type="GO" id="GO:0044027">
    <property type="term" value="P:negative regulation of gene expression via chromosomal CpG island methylation"/>
    <property type="evidence" value="ECO:0007669"/>
    <property type="project" value="TreeGrafter"/>
</dbReference>
<accession>A0A0F6W6R3</accession>
<dbReference type="Proteomes" id="UP000034883">
    <property type="component" value="Chromosome"/>
</dbReference>
<dbReference type="PROSITE" id="PS51679">
    <property type="entry name" value="SAM_MT_C5"/>
    <property type="match status" value="1"/>
</dbReference>
<dbReference type="REBASE" id="109992">
    <property type="entry name" value="M.Sam53668ORF5997P"/>
</dbReference>
<reference evidence="8 9" key="1">
    <citation type="submission" date="2015-03" db="EMBL/GenBank/DDBJ databases">
        <title>Genome assembly of Sandaracinus amylolyticus DSM 53668.</title>
        <authorList>
            <person name="Sharma G."/>
            <person name="Subramanian S."/>
        </authorList>
    </citation>
    <scope>NUCLEOTIDE SEQUENCE [LARGE SCALE GENOMIC DNA]</scope>
    <source>
        <strain evidence="8 9">DSM 53668</strain>
    </source>
</reference>
<dbReference type="EMBL" id="CP011125">
    <property type="protein sequence ID" value="AKF08848.1"/>
    <property type="molecule type" value="Genomic_DNA"/>
</dbReference>
<keyword evidence="5" id="KW-0680">Restriction system</keyword>
<keyword evidence="3 7" id="KW-0808">Transferase</keyword>
<dbReference type="STRING" id="927083.DB32_005997"/>
<name>A0A0F6W6R3_9BACT</name>
<dbReference type="GO" id="GO:0009307">
    <property type="term" value="P:DNA restriction-modification system"/>
    <property type="evidence" value="ECO:0007669"/>
    <property type="project" value="UniProtKB-KW"/>
</dbReference>
<evidence type="ECO:0000256" key="5">
    <source>
        <dbReference type="ARBA" id="ARBA00022747"/>
    </source>
</evidence>
<proteinExistence type="inferred from homology"/>
<dbReference type="SUPFAM" id="SSF53335">
    <property type="entry name" value="S-adenosyl-L-methionine-dependent methyltransferases"/>
    <property type="match status" value="1"/>
</dbReference>
<dbReference type="RefSeq" id="WP_083457907.1">
    <property type="nucleotide sequence ID" value="NZ_CP011125.1"/>
</dbReference>
<dbReference type="Gene3D" id="3.40.50.150">
    <property type="entry name" value="Vaccinia Virus protein VP39"/>
    <property type="match status" value="1"/>
</dbReference>
<dbReference type="OrthoDB" id="9813719at2"/>
<feature type="active site" evidence="7">
    <location>
        <position position="106"/>
    </location>
</feature>
<comment type="catalytic activity">
    <reaction evidence="6">
        <text>a 2'-deoxycytidine in DNA + S-adenosyl-L-methionine = a 5-methyl-2'-deoxycytidine in DNA + S-adenosyl-L-homocysteine + H(+)</text>
        <dbReference type="Rhea" id="RHEA:13681"/>
        <dbReference type="Rhea" id="RHEA-COMP:11369"/>
        <dbReference type="Rhea" id="RHEA-COMP:11370"/>
        <dbReference type="ChEBI" id="CHEBI:15378"/>
        <dbReference type="ChEBI" id="CHEBI:57856"/>
        <dbReference type="ChEBI" id="CHEBI:59789"/>
        <dbReference type="ChEBI" id="CHEBI:85452"/>
        <dbReference type="ChEBI" id="CHEBI:85454"/>
        <dbReference type="EC" id="2.1.1.37"/>
    </reaction>
</comment>